<dbReference type="AlphaFoldDB" id="A0AAP0NA86"/>
<name>A0AAP0NA86_LIQFO</name>
<evidence type="ECO:0000313" key="2">
    <source>
        <dbReference type="Proteomes" id="UP001415857"/>
    </source>
</evidence>
<organism evidence="1 2">
    <name type="scientific">Liquidambar formosana</name>
    <name type="common">Formosan gum</name>
    <dbReference type="NCBI Taxonomy" id="63359"/>
    <lineage>
        <taxon>Eukaryota</taxon>
        <taxon>Viridiplantae</taxon>
        <taxon>Streptophyta</taxon>
        <taxon>Embryophyta</taxon>
        <taxon>Tracheophyta</taxon>
        <taxon>Spermatophyta</taxon>
        <taxon>Magnoliopsida</taxon>
        <taxon>eudicotyledons</taxon>
        <taxon>Gunneridae</taxon>
        <taxon>Pentapetalae</taxon>
        <taxon>Saxifragales</taxon>
        <taxon>Altingiaceae</taxon>
        <taxon>Liquidambar</taxon>
    </lineage>
</organism>
<keyword evidence="2" id="KW-1185">Reference proteome</keyword>
<gene>
    <name evidence="1" type="ORF">L1049_001238</name>
</gene>
<reference evidence="1 2" key="1">
    <citation type="journal article" date="2024" name="Plant J.">
        <title>Genome sequences and population genomics reveal climatic adaptation and genomic divergence between two closely related sweetgum species.</title>
        <authorList>
            <person name="Xu W.Q."/>
            <person name="Ren C.Q."/>
            <person name="Zhang X.Y."/>
            <person name="Comes H.P."/>
            <person name="Liu X.H."/>
            <person name="Li Y.G."/>
            <person name="Kettle C.J."/>
            <person name="Jalonen R."/>
            <person name="Gaisberger H."/>
            <person name="Ma Y.Z."/>
            <person name="Qiu Y.X."/>
        </authorList>
    </citation>
    <scope>NUCLEOTIDE SEQUENCE [LARGE SCALE GENOMIC DNA]</scope>
    <source>
        <strain evidence="1">Hangzhou</strain>
    </source>
</reference>
<accession>A0AAP0NA86</accession>
<proteinExistence type="predicted"/>
<comment type="caution">
    <text evidence="1">The sequence shown here is derived from an EMBL/GenBank/DDBJ whole genome shotgun (WGS) entry which is preliminary data.</text>
</comment>
<dbReference type="Proteomes" id="UP001415857">
    <property type="component" value="Unassembled WGS sequence"/>
</dbReference>
<evidence type="ECO:0000313" key="1">
    <source>
        <dbReference type="EMBL" id="KAK9269463.1"/>
    </source>
</evidence>
<dbReference type="EMBL" id="JBBPBK010000015">
    <property type="protein sequence ID" value="KAK9269463.1"/>
    <property type="molecule type" value="Genomic_DNA"/>
</dbReference>
<dbReference type="PANTHER" id="PTHR33972:SF2">
    <property type="entry name" value="OS04G0606700 PROTEIN"/>
    <property type="match status" value="1"/>
</dbReference>
<protein>
    <submittedName>
        <fullName evidence="1">Uncharacterized protein</fullName>
    </submittedName>
</protein>
<sequence>MARVLSQTLFLRHVTTTTTTSTSTKSSAAPIPSLLFHRLRSTQSGKAQLIEIDFDSSDGDAEVLGGGIRKLEDLIHRIIVQRSAPAWLPFIPGSSYWVPPKRKPHSIVDLLGKLANPLTEEEALSLTTVRGWPCSTHFIPGMLNLLSLYPLF</sequence>
<dbReference type="PANTHER" id="PTHR33972">
    <property type="entry name" value="EXPRESSED PROTEIN"/>
    <property type="match status" value="1"/>
</dbReference>